<protein>
    <submittedName>
        <fullName evidence="3">IS4 family transposase</fullName>
    </submittedName>
</protein>
<keyword evidence="1" id="KW-0812">Transmembrane</keyword>
<comment type="caution">
    <text evidence="3">The sequence shown here is derived from an EMBL/GenBank/DDBJ whole genome shotgun (WGS) entry which is preliminary data.</text>
</comment>
<sequence length="400" mass="46228">MREFKIVHQALLQCCPELHAKRLNTLMAACEALFRSDTLTLTAMGRHIDNGVKPKHCIKRMDRLLGNHHLHKERMVIYRWHAALLCQGNTLPTVLVDWADIREQQRLMVLRASVALSGRSVTLYERTFTLEEHNTAQAHQQFLNELASLLPAGVKLLIVTDAGFKNPWFRAVEKQGWYWLSRVRGRVTYADRIAENWKPVSTLHKMASSRAKFVGSCRLASSNPIPCELYLYRGKLKGRKNQRSTTTNSHHPDAAIYSRAAKEPWVLATNLPESMWAPIQLVRLYQKRMQIEETFRDLKSPAYGLGLRHSRTRSSQRFDIMLLIALLLQLLLWWIGLFAQNAQWHTHFQANTERSRNVLSLVRLGKEVLRRKDYPLTKRDLLKGAALFIKKIRRNGDATV</sequence>
<dbReference type="InterPro" id="IPR012337">
    <property type="entry name" value="RNaseH-like_sf"/>
</dbReference>
<feature type="domain" description="Transposase IS4-like" evidence="2">
    <location>
        <begin position="95"/>
        <end position="327"/>
    </location>
</feature>
<keyword evidence="1" id="KW-0472">Membrane</keyword>
<dbReference type="EMBL" id="JBHTJS010000010">
    <property type="protein sequence ID" value="MFD1007304.1"/>
    <property type="molecule type" value="Genomic_DNA"/>
</dbReference>
<dbReference type="SUPFAM" id="SSF53098">
    <property type="entry name" value="Ribonuclease H-like"/>
    <property type="match status" value="1"/>
</dbReference>
<name>A0ABW3KDV1_9GAMM</name>
<dbReference type="Proteomes" id="UP001597048">
    <property type="component" value="Unassembled WGS sequence"/>
</dbReference>
<proteinExistence type="predicted"/>
<dbReference type="PANTHER" id="PTHR35404:SF8">
    <property type="entry name" value="TRANSPOSASE OF TN10"/>
    <property type="match status" value="1"/>
</dbReference>
<dbReference type="InterPro" id="IPR002559">
    <property type="entry name" value="Transposase_11"/>
</dbReference>
<dbReference type="Pfam" id="PF01609">
    <property type="entry name" value="DDE_Tnp_1"/>
    <property type="match status" value="1"/>
</dbReference>
<dbReference type="RefSeq" id="WP_379557230.1">
    <property type="nucleotide sequence ID" value="NZ_JBHTJS010000010.1"/>
</dbReference>
<keyword evidence="4" id="KW-1185">Reference proteome</keyword>
<organism evidence="3 4">
    <name type="scientific">Oceanisphaera ostreae</name>
    <dbReference type="NCBI Taxonomy" id="914151"/>
    <lineage>
        <taxon>Bacteria</taxon>
        <taxon>Pseudomonadati</taxon>
        <taxon>Pseudomonadota</taxon>
        <taxon>Gammaproteobacteria</taxon>
        <taxon>Aeromonadales</taxon>
        <taxon>Aeromonadaceae</taxon>
        <taxon>Oceanisphaera</taxon>
    </lineage>
</organism>
<evidence type="ECO:0000313" key="3">
    <source>
        <dbReference type="EMBL" id="MFD1007304.1"/>
    </source>
</evidence>
<reference evidence="4" key="1">
    <citation type="journal article" date="2019" name="Int. J. Syst. Evol. Microbiol.">
        <title>The Global Catalogue of Microorganisms (GCM) 10K type strain sequencing project: providing services to taxonomists for standard genome sequencing and annotation.</title>
        <authorList>
            <consortium name="The Broad Institute Genomics Platform"/>
            <consortium name="The Broad Institute Genome Sequencing Center for Infectious Disease"/>
            <person name="Wu L."/>
            <person name="Ma J."/>
        </authorList>
    </citation>
    <scope>NUCLEOTIDE SEQUENCE [LARGE SCALE GENOMIC DNA]</scope>
    <source>
        <strain evidence="4">CCUG 60525</strain>
    </source>
</reference>
<keyword evidence="1" id="KW-1133">Transmembrane helix</keyword>
<accession>A0ABW3KDV1</accession>
<evidence type="ECO:0000313" key="4">
    <source>
        <dbReference type="Proteomes" id="UP001597048"/>
    </source>
</evidence>
<dbReference type="PANTHER" id="PTHR35404">
    <property type="entry name" value="TRANSPOSASE OF TN10"/>
    <property type="match status" value="1"/>
</dbReference>
<evidence type="ECO:0000256" key="1">
    <source>
        <dbReference type="SAM" id="Phobius"/>
    </source>
</evidence>
<dbReference type="InterPro" id="IPR047658">
    <property type="entry name" value="IS4-like_transpos"/>
</dbReference>
<evidence type="ECO:0000259" key="2">
    <source>
        <dbReference type="Pfam" id="PF01609"/>
    </source>
</evidence>
<feature type="transmembrane region" description="Helical" evidence="1">
    <location>
        <begin position="318"/>
        <end position="339"/>
    </location>
</feature>
<dbReference type="NCBIfam" id="NF033591">
    <property type="entry name" value="transpos_IS4_2"/>
    <property type="match status" value="1"/>
</dbReference>
<gene>
    <name evidence="3" type="ORF">ACFQ1C_03920</name>
</gene>